<evidence type="ECO:0000256" key="1">
    <source>
        <dbReference type="SAM" id="SignalP"/>
    </source>
</evidence>
<name>A0A397S580_9GLOM</name>
<sequence length="215" mass="23943">MFAKLYIIYIFFLVSAVVGVPIENSQNQTASPDSLIGDLSKFLPVKPRCTDPIYTKYKSSACLTRKVARVTCESYDLPGTVVDIDFSCEEGRACIDITSNDAFCVDSNSNLAREWENNHVDGRVCSQPVLLVPPPKFFQLTAGVTTYSTTGEPIQVQSIELRYDDKTANEDYKEQTNNFGVVIKRENFSHYLSFCFSTGTPQEVQAVASLAYVLL</sequence>
<protein>
    <submittedName>
        <fullName evidence="2">Uncharacterized protein</fullName>
    </submittedName>
</protein>
<dbReference type="OrthoDB" id="2337016at2759"/>
<keyword evidence="1" id="KW-0732">Signal</keyword>
<gene>
    <name evidence="2" type="ORF">C1645_840574</name>
</gene>
<accession>A0A397S580</accession>
<reference evidence="2 3" key="1">
    <citation type="submission" date="2018-06" db="EMBL/GenBank/DDBJ databases">
        <title>Comparative genomics reveals the genomic features of Rhizophagus irregularis, R. cerebriforme, R. diaphanum and Gigaspora rosea, and their symbiotic lifestyle signature.</title>
        <authorList>
            <person name="Morin E."/>
            <person name="San Clemente H."/>
            <person name="Chen E.C.H."/>
            <person name="De La Providencia I."/>
            <person name="Hainaut M."/>
            <person name="Kuo A."/>
            <person name="Kohler A."/>
            <person name="Murat C."/>
            <person name="Tang N."/>
            <person name="Roy S."/>
            <person name="Loubradou J."/>
            <person name="Henrissat B."/>
            <person name="Grigoriev I.V."/>
            <person name="Corradi N."/>
            <person name="Roux C."/>
            <person name="Martin F.M."/>
        </authorList>
    </citation>
    <scope>NUCLEOTIDE SEQUENCE [LARGE SCALE GENOMIC DNA]</scope>
    <source>
        <strain evidence="2 3">DAOM 227022</strain>
    </source>
</reference>
<dbReference type="EMBL" id="QKYT01001273">
    <property type="protein sequence ID" value="RIA79485.1"/>
    <property type="molecule type" value="Genomic_DNA"/>
</dbReference>
<keyword evidence="3" id="KW-1185">Reference proteome</keyword>
<dbReference type="Proteomes" id="UP000265703">
    <property type="component" value="Unassembled WGS sequence"/>
</dbReference>
<feature type="chain" id="PRO_5017312379" evidence="1">
    <location>
        <begin position="20"/>
        <end position="215"/>
    </location>
</feature>
<evidence type="ECO:0000313" key="2">
    <source>
        <dbReference type="EMBL" id="RIA79485.1"/>
    </source>
</evidence>
<dbReference type="AlphaFoldDB" id="A0A397S580"/>
<comment type="caution">
    <text evidence="2">The sequence shown here is derived from an EMBL/GenBank/DDBJ whole genome shotgun (WGS) entry which is preliminary data.</text>
</comment>
<evidence type="ECO:0000313" key="3">
    <source>
        <dbReference type="Proteomes" id="UP000265703"/>
    </source>
</evidence>
<proteinExistence type="predicted"/>
<organism evidence="2 3">
    <name type="scientific">Glomus cerebriforme</name>
    <dbReference type="NCBI Taxonomy" id="658196"/>
    <lineage>
        <taxon>Eukaryota</taxon>
        <taxon>Fungi</taxon>
        <taxon>Fungi incertae sedis</taxon>
        <taxon>Mucoromycota</taxon>
        <taxon>Glomeromycotina</taxon>
        <taxon>Glomeromycetes</taxon>
        <taxon>Glomerales</taxon>
        <taxon>Glomeraceae</taxon>
        <taxon>Glomus</taxon>
    </lineage>
</organism>
<feature type="signal peptide" evidence="1">
    <location>
        <begin position="1"/>
        <end position="19"/>
    </location>
</feature>